<name>A0A2Y8ZT38_9MICO</name>
<comment type="subcellular location">
    <subcellularLocation>
        <location evidence="1 7">Cell membrane</location>
        <topology evidence="1 7">Multi-pass membrane protein</topology>
    </subcellularLocation>
</comment>
<feature type="transmembrane region" description="Helical" evidence="7">
    <location>
        <begin position="150"/>
        <end position="169"/>
    </location>
</feature>
<dbReference type="AlphaFoldDB" id="A0A2Y8ZT38"/>
<dbReference type="InterPro" id="IPR050809">
    <property type="entry name" value="UgpAE/MalFG_permease"/>
</dbReference>
<dbReference type="Proteomes" id="UP000250028">
    <property type="component" value="Unassembled WGS sequence"/>
</dbReference>
<keyword evidence="2 7" id="KW-0813">Transport</keyword>
<keyword evidence="3" id="KW-1003">Cell membrane</keyword>
<dbReference type="PANTHER" id="PTHR43227">
    <property type="entry name" value="BLL4140 PROTEIN"/>
    <property type="match status" value="1"/>
</dbReference>
<evidence type="ECO:0000259" key="8">
    <source>
        <dbReference type="PROSITE" id="PS50928"/>
    </source>
</evidence>
<feature type="transmembrane region" description="Helical" evidence="7">
    <location>
        <begin position="20"/>
        <end position="42"/>
    </location>
</feature>
<keyword evidence="5 7" id="KW-1133">Transmembrane helix</keyword>
<feature type="domain" description="ABC transmembrane type-1" evidence="8">
    <location>
        <begin position="113"/>
        <end position="329"/>
    </location>
</feature>
<reference evidence="10" key="1">
    <citation type="submission" date="2016-10" db="EMBL/GenBank/DDBJ databases">
        <authorList>
            <person name="Varghese N."/>
            <person name="Submissions S."/>
        </authorList>
    </citation>
    <scope>NUCLEOTIDE SEQUENCE [LARGE SCALE GENOMIC DNA]</scope>
    <source>
        <strain evidence="10">DSM 22951</strain>
    </source>
</reference>
<dbReference type="GO" id="GO:0005886">
    <property type="term" value="C:plasma membrane"/>
    <property type="evidence" value="ECO:0007669"/>
    <property type="project" value="UniProtKB-SubCell"/>
</dbReference>
<evidence type="ECO:0000313" key="9">
    <source>
        <dbReference type="EMBL" id="SSA34656.1"/>
    </source>
</evidence>
<evidence type="ECO:0000256" key="4">
    <source>
        <dbReference type="ARBA" id="ARBA00022692"/>
    </source>
</evidence>
<dbReference type="PROSITE" id="PS50928">
    <property type="entry name" value="ABC_TM1"/>
    <property type="match status" value="1"/>
</dbReference>
<evidence type="ECO:0000256" key="1">
    <source>
        <dbReference type="ARBA" id="ARBA00004651"/>
    </source>
</evidence>
<gene>
    <name evidence="9" type="ORF">SAMN04489750_1981</name>
</gene>
<dbReference type="RefSeq" id="WP_342767175.1">
    <property type="nucleotide sequence ID" value="NZ_QGDN01000001.1"/>
</dbReference>
<feature type="transmembrane region" description="Helical" evidence="7">
    <location>
        <begin position="207"/>
        <end position="229"/>
    </location>
</feature>
<keyword evidence="6 7" id="KW-0472">Membrane</keyword>
<evidence type="ECO:0000256" key="6">
    <source>
        <dbReference type="ARBA" id="ARBA00023136"/>
    </source>
</evidence>
<evidence type="ECO:0000256" key="2">
    <source>
        <dbReference type="ARBA" id="ARBA00022448"/>
    </source>
</evidence>
<dbReference type="InterPro" id="IPR000515">
    <property type="entry name" value="MetI-like"/>
</dbReference>
<dbReference type="GO" id="GO:0055085">
    <property type="term" value="P:transmembrane transport"/>
    <property type="evidence" value="ECO:0007669"/>
    <property type="project" value="InterPro"/>
</dbReference>
<dbReference type="Gene3D" id="1.10.3720.10">
    <property type="entry name" value="MetI-like"/>
    <property type="match status" value="1"/>
</dbReference>
<feature type="transmembrane region" description="Helical" evidence="7">
    <location>
        <begin position="54"/>
        <end position="72"/>
    </location>
</feature>
<evidence type="ECO:0000256" key="7">
    <source>
        <dbReference type="RuleBase" id="RU363032"/>
    </source>
</evidence>
<comment type="similarity">
    <text evidence="7">Belongs to the binding-protein-dependent transport system permease family.</text>
</comment>
<proteinExistence type="inferred from homology"/>
<evidence type="ECO:0000256" key="3">
    <source>
        <dbReference type="ARBA" id="ARBA00022475"/>
    </source>
</evidence>
<protein>
    <submittedName>
        <fullName evidence="9">Carbohydrate ABC transporter membrane protein 1, CUT1 family</fullName>
    </submittedName>
</protein>
<dbReference type="CDD" id="cd06261">
    <property type="entry name" value="TM_PBP2"/>
    <property type="match status" value="1"/>
</dbReference>
<dbReference type="InterPro" id="IPR035906">
    <property type="entry name" value="MetI-like_sf"/>
</dbReference>
<keyword evidence="4 7" id="KW-0812">Transmembrane</keyword>
<sequence length="337" mass="35916">MNPVSLVAAGPTTTGGKLTLMVVGILVFAAVFVGILLIAALFKGRLGEKVQAAAFVGPTIVLLVVGLIYPAILTVRRAFYGGQFIDTSIGYAPYVGLRNFQKLFTTPGLGEVFRNTALWVILVPTIATGLGLLYAVLIDRARGEAFAKSLIFLPMAISMVGATLIWKFVYAFNGDPGGTQIGVLNAILTGVGLNPFDFLNAVPWNTLFLIVIMIWIQAGFAMTVLSAAIKAIPDEIVEAAKLDGVGGFKMFRYVTLPSIRSAVILVTTTIAIATLKAFDIVQANDGGTGGDSVLANEFYRRTFVTQQPGLGAVLAILIFVLVLPIIIFNVRQMRKDA</sequence>
<organism evidence="9 10">
    <name type="scientific">Branchiibius hedensis</name>
    <dbReference type="NCBI Taxonomy" id="672460"/>
    <lineage>
        <taxon>Bacteria</taxon>
        <taxon>Bacillati</taxon>
        <taxon>Actinomycetota</taxon>
        <taxon>Actinomycetes</taxon>
        <taxon>Micrococcales</taxon>
        <taxon>Dermacoccaceae</taxon>
        <taxon>Branchiibius</taxon>
    </lineage>
</organism>
<feature type="transmembrane region" description="Helical" evidence="7">
    <location>
        <begin position="117"/>
        <end position="138"/>
    </location>
</feature>
<evidence type="ECO:0000313" key="10">
    <source>
        <dbReference type="Proteomes" id="UP000250028"/>
    </source>
</evidence>
<evidence type="ECO:0000256" key="5">
    <source>
        <dbReference type="ARBA" id="ARBA00022989"/>
    </source>
</evidence>
<keyword evidence="10" id="KW-1185">Reference proteome</keyword>
<dbReference type="EMBL" id="UESZ01000001">
    <property type="protein sequence ID" value="SSA34656.1"/>
    <property type="molecule type" value="Genomic_DNA"/>
</dbReference>
<feature type="transmembrane region" description="Helical" evidence="7">
    <location>
        <begin position="309"/>
        <end position="330"/>
    </location>
</feature>
<dbReference type="Pfam" id="PF00528">
    <property type="entry name" value="BPD_transp_1"/>
    <property type="match status" value="1"/>
</dbReference>
<dbReference type="PANTHER" id="PTHR43227:SF8">
    <property type="entry name" value="DIACETYLCHITOBIOSE UPTAKE SYSTEM PERMEASE PROTEIN DASB"/>
    <property type="match status" value="1"/>
</dbReference>
<accession>A0A2Y8ZT38</accession>
<dbReference type="SUPFAM" id="SSF161098">
    <property type="entry name" value="MetI-like"/>
    <property type="match status" value="1"/>
</dbReference>
<feature type="transmembrane region" description="Helical" evidence="7">
    <location>
        <begin position="250"/>
        <end position="275"/>
    </location>
</feature>